<gene>
    <name evidence="2" type="ORF">DFJ69_5862</name>
</gene>
<sequence length="119" mass="12737">MTGRTPSIAHGIEVITGLLANGDIRAAEVVFHIAVKDHGTDAVLPALGRSVNLPPGTVLYGPGRAIWRNPLRDDYAWRCGACPWTGNNYRTAQAARNAAGTHAAEHPEHPTVTHIQSRS</sequence>
<accession>A0A3D9SWK2</accession>
<dbReference type="EMBL" id="QTTT01000001">
    <property type="protein sequence ID" value="REF00330.1"/>
    <property type="molecule type" value="Genomic_DNA"/>
</dbReference>
<dbReference type="Proteomes" id="UP000256661">
    <property type="component" value="Unassembled WGS sequence"/>
</dbReference>
<evidence type="ECO:0000256" key="1">
    <source>
        <dbReference type="SAM" id="MobiDB-lite"/>
    </source>
</evidence>
<evidence type="ECO:0000313" key="3">
    <source>
        <dbReference type="Proteomes" id="UP000256661"/>
    </source>
</evidence>
<reference evidence="2 3" key="1">
    <citation type="submission" date="2018-08" db="EMBL/GenBank/DDBJ databases">
        <title>Sequencing the genomes of 1000 actinobacteria strains.</title>
        <authorList>
            <person name="Klenk H.-P."/>
        </authorList>
    </citation>
    <scope>NUCLEOTIDE SEQUENCE [LARGE SCALE GENOMIC DNA]</scope>
    <source>
        <strain evidence="2 3">DSM 43927</strain>
    </source>
</reference>
<comment type="caution">
    <text evidence="2">The sequence shown here is derived from an EMBL/GenBank/DDBJ whole genome shotgun (WGS) entry which is preliminary data.</text>
</comment>
<proteinExistence type="predicted"/>
<name>A0A3D9SWK2_9ACTN</name>
<dbReference type="OrthoDB" id="9846018at2"/>
<keyword evidence="3" id="KW-1185">Reference proteome</keyword>
<dbReference type="AlphaFoldDB" id="A0A3D9SWK2"/>
<feature type="region of interest" description="Disordered" evidence="1">
    <location>
        <begin position="95"/>
        <end position="119"/>
    </location>
</feature>
<dbReference type="RefSeq" id="WP_116025496.1">
    <property type="nucleotide sequence ID" value="NZ_QTTT01000001.1"/>
</dbReference>
<organism evidence="2 3">
    <name type="scientific">Thermomonospora umbrina</name>
    <dbReference type="NCBI Taxonomy" id="111806"/>
    <lineage>
        <taxon>Bacteria</taxon>
        <taxon>Bacillati</taxon>
        <taxon>Actinomycetota</taxon>
        <taxon>Actinomycetes</taxon>
        <taxon>Streptosporangiales</taxon>
        <taxon>Thermomonosporaceae</taxon>
        <taxon>Thermomonospora</taxon>
    </lineage>
</organism>
<protein>
    <submittedName>
        <fullName evidence="2">Uncharacterized protein</fullName>
    </submittedName>
</protein>
<evidence type="ECO:0000313" key="2">
    <source>
        <dbReference type="EMBL" id="REF00330.1"/>
    </source>
</evidence>